<proteinExistence type="predicted"/>
<protein>
    <recommendedName>
        <fullName evidence="3">FAS1 domain-containing protein</fullName>
    </recommendedName>
</protein>
<name>A0A6N8J6C0_9BACT</name>
<evidence type="ECO:0000313" key="2">
    <source>
        <dbReference type="Proteomes" id="UP000468388"/>
    </source>
</evidence>
<evidence type="ECO:0000313" key="1">
    <source>
        <dbReference type="EMBL" id="MVT40787.1"/>
    </source>
</evidence>
<dbReference type="SUPFAM" id="SSF82153">
    <property type="entry name" value="FAS1 domain"/>
    <property type="match status" value="1"/>
</dbReference>
<reference evidence="1 2" key="1">
    <citation type="submission" date="2019-12" db="EMBL/GenBank/DDBJ databases">
        <title>The draft genomic sequence of strain Chitinophaga oryziterrae JCM 16595.</title>
        <authorList>
            <person name="Zhang X."/>
        </authorList>
    </citation>
    <scope>NUCLEOTIDE SEQUENCE [LARGE SCALE GENOMIC DNA]</scope>
    <source>
        <strain evidence="1 2">JCM 16595</strain>
    </source>
</reference>
<organism evidence="1 2">
    <name type="scientific">Chitinophaga oryziterrae</name>
    <dbReference type="NCBI Taxonomy" id="1031224"/>
    <lineage>
        <taxon>Bacteria</taxon>
        <taxon>Pseudomonadati</taxon>
        <taxon>Bacteroidota</taxon>
        <taxon>Chitinophagia</taxon>
        <taxon>Chitinophagales</taxon>
        <taxon>Chitinophagaceae</taxon>
        <taxon>Chitinophaga</taxon>
    </lineage>
</organism>
<dbReference type="EMBL" id="WRXO01000002">
    <property type="protein sequence ID" value="MVT40787.1"/>
    <property type="molecule type" value="Genomic_DNA"/>
</dbReference>
<dbReference type="AlphaFoldDB" id="A0A6N8J6C0"/>
<keyword evidence="2" id="KW-1185">Reference proteome</keyword>
<dbReference type="RefSeq" id="WP_157299421.1">
    <property type="nucleotide sequence ID" value="NZ_BAAAZB010000010.1"/>
</dbReference>
<dbReference type="Gene3D" id="2.30.180.10">
    <property type="entry name" value="FAS1 domain"/>
    <property type="match status" value="1"/>
</dbReference>
<sequence>MQQIRCVLIGILLLVASCKKDNYYKDSGTHDPHFKGSTLDYLDATPFYFDTIAAVVRLAGMEEVFKSDTLTFFAPTDISVLRLIKDLNYNLYAQGYDTVKVLSDVPSAIWQNYLEMYMFHGANQLKDYPQIDYGLIAIYPGQGYLSWNGTPMNIGVIYNDDNGVKYVGYRQLTLAYIPDPARPRDNWYMVHVASGNILTDNGVVHTLDVNHLFFGFDQNRFAADMKAVMQSGG</sequence>
<accession>A0A6N8J6C0</accession>
<gene>
    <name evidence="1" type="ORF">GO495_09375</name>
</gene>
<dbReference type="InterPro" id="IPR036378">
    <property type="entry name" value="FAS1_dom_sf"/>
</dbReference>
<dbReference type="OrthoDB" id="1097608at2"/>
<dbReference type="PROSITE" id="PS51257">
    <property type="entry name" value="PROKAR_LIPOPROTEIN"/>
    <property type="match status" value="1"/>
</dbReference>
<evidence type="ECO:0008006" key="3">
    <source>
        <dbReference type="Google" id="ProtNLM"/>
    </source>
</evidence>
<dbReference type="Proteomes" id="UP000468388">
    <property type="component" value="Unassembled WGS sequence"/>
</dbReference>
<comment type="caution">
    <text evidence="1">The sequence shown here is derived from an EMBL/GenBank/DDBJ whole genome shotgun (WGS) entry which is preliminary data.</text>
</comment>